<evidence type="ECO:0000313" key="2">
    <source>
        <dbReference type="Proteomes" id="UP000012101"/>
    </source>
</evidence>
<gene>
    <name evidence="1" type="ORF">LEP1GSC038_2271</name>
</gene>
<protein>
    <submittedName>
        <fullName evidence="1">Uncharacterized protein</fullName>
    </submittedName>
</protein>
<dbReference type="AlphaFoldDB" id="M6FM77"/>
<dbReference type="Proteomes" id="UP000012101">
    <property type="component" value="Unassembled WGS sequence"/>
</dbReference>
<sequence>MVSAGNSSNGAFGEFAFRPVLRDFTDSYPGYSPYNQLFF</sequence>
<proteinExistence type="predicted"/>
<reference evidence="1 2" key="1">
    <citation type="submission" date="2013-01" db="EMBL/GenBank/DDBJ databases">
        <authorList>
            <person name="Harkins D.M."/>
            <person name="Durkin A.S."/>
            <person name="Brinkac L.M."/>
            <person name="Haft D.H."/>
            <person name="Selengut J.D."/>
            <person name="Sanka R."/>
            <person name="DePew J."/>
            <person name="Purushe J."/>
            <person name="Hospenthal D.R."/>
            <person name="Murray C.K."/>
            <person name="Pimentel G."/>
            <person name="Wasfy M."/>
            <person name="Vinetz J.M."/>
            <person name="Sutton G.G."/>
            <person name="Nierman W.C."/>
            <person name="Fouts D.E."/>
        </authorList>
    </citation>
    <scope>NUCLEOTIDE SEQUENCE [LARGE SCALE GENOMIC DNA]</scope>
    <source>
        <strain evidence="1 2">2006001855</strain>
    </source>
</reference>
<name>M6FM77_9LEPT</name>
<accession>M6FM77</accession>
<dbReference type="EMBL" id="AFJM02000022">
    <property type="protein sequence ID" value="EMM73888.1"/>
    <property type="molecule type" value="Genomic_DNA"/>
</dbReference>
<organism evidence="1 2">
    <name type="scientific">Leptospira weilii str. 2006001855</name>
    <dbReference type="NCBI Taxonomy" id="996804"/>
    <lineage>
        <taxon>Bacteria</taxon>
        <taxon>Pseudomonadati</taxon>
        <taxon>Spirochaetota</taxon>
        <taxon>Spirochaetia</taxon>
        <taxon>Leptospirales</taxon>
        <taxon>Leptospiraceae</taxon>
        <taxon>Leptospira</taxon>
    </lineage>
</organism>
<evidence type="ECO:0000313" key="1">
    <source>
        <dbReference type="EMBL" id="EMM73888.1"/>
    </source>
</evidence>
<comment type="caution">
    <text evidence="1">The sequence shown here is derived from an EMBL/GenBank/DDBJ whole genome shotgun (WGS) entry which is preliminary data.</text>
</comment>